<dbReference type="PRINTS" id="PR00411">
    <property type="entry name" value="PNDRDTASEI"/>
</dbReference>
<accession>A0AAF5RTD1</accession>
<evidence type="ECO:0000313" key="4">
    <source>
        <dbReference type="WBParaSite" id="mrna-Wban_01008"/>
    </source>
</evidence>
<dbReference type="InterPro" id="IPR004099">
    <property type="entry name" value="Pyr_nucl-diS_OxRdtase_dimer"/>
</dbReference>
<evidence type="ECO:0000256" key="1">
    <source>
        <dbReference type="SAM" id="MobiDB-lite"/>
    </source>
</evidence>
<reference evidence="4" key="3">
    <citation type="submission" date="2024-02" db="UniProtKB">
        <authorList>
            <consortium name="WormBaseParasite"/>
        </authorList>
    </citation>
    <scope>IDENTIFICATION</scope>
    <source>
        <strain evidence="4">pt0022</strain>
    </source>
</reference>
<feature type="region of interest" description="Disordered" evidence="1">
    <location>
        <begin position="70"/>
        <end position="90"/>
    </location>
</feature>
<evidence type="ECO:0000313" key="3">
    <source>
        <dbReference type="Proteomes" id="UP000093561"/>
    </source>
</evidence>
<dbReference type="Proteomes" id="UP000093561">
    <property type="component" value="Unassembled WGS sequence"/>
</dbReference>
<dbReference type="InterPro" id="IPR016156">
    <property type="entry name" value="FAD/NAD-linked_Rdtase_dimer_sf"/>
</dbReference>
<dbReference type="AlphaFoldDB" id="A0AAF5RTD1"/>
<dbReference type="Pfam" id="PF02852">
    <property type="entry name" value="Pyr_redox_dim"/>
    <property type="match status" value="1"/>
</dbReference>
<protein>
    <recommendedName>
        <fullName evidence="2">Pyridine nucleotide-disulphide oxidoreductase dimerisation domain-containing protein</fullName>
    </recommendedName>
</protein>
<reference evidence="3" key="2">
    <citation type="journal article" date="2016" name="Mol. Ecol.">
        <title>Population genomics of the filarial nematode parasite Wuchereria bancrofti from mosquitoes.</title>
        <authorList>
            <person name="Small S.T."/>
            <person name="Reimer L.J."/>
            <person name="Tisch D.J."/>
            <person name="King C.L."/>
            <person name="Christensen B.M."/>
            <person name="Siba P.M."/>
            <person name="Kazura J.W."/>
            <person name="Serre D."/>
            <person name="Zimmerman P.A."/>
        </authorList>
    </citation>
    <scope>NUCLEOTIDE SEQUENCE</scope>
    <source>
        <strain evidence="3">pt0022</strain>
    </source>
</reference>
<feature type="domain" description="Pyridine nucleotide-disulphide oxidoreductase dimerisation" evidence="2">
    <location>
        <begin position="19"/>
        <end position="73"/>
    </location>
</feature>
<sequence>MTDDLGLDIVRVNRAKSGKIIGRREQSDLILGFHILTPNAGEITQGFAIALKFDAKKANFDRLIGIHPTASSENSKLGEPGLHPITQSYN</sequence>
<reference evidence="3" key="1">
    <citation type="submission" date="2015-03" db="EMBL/GenBank/DDBJ databases">
        <title>Wuchereria bancrofti Genome Sequencing Papua New Guinea Strain.</title>
        <authorList>
            <person name="Small S.T."/>
            <person name="Serre D."/>
            <person name="Zimmerman P.A."/>
        </authorList>
    </citation>
    <scope>NUCLEOTIDE SEQUENCE [LARGE SCALE GENOMIC DNA]</scope>
    <source>
        <strain evidence="3">pt0022</strain>
    </source>
</reference>
<dbReference type="SUPFAM" id="SSF55424">
    <property type="entry name" value="FAD/NAD-linked reductases, dimerisation (C-terminal) domain"/>
    <property type="match status" value="1"/>
</dbReference>
<name>A0AAF5RTD1_WUCBA</name>
<dbReference type="WBParaSite" id="mrna-Wban_01008">
    <property type="protein sequence ID" value="mrna-Wban_01008"/>
    <property type="gene ID" value="Wban_01008"/>
</dbReference>
<proteinExistence type="predicted"/>
<organism evidence="3 4">
    <name type="scientific">Wuchereria bancrofti</name>
    <dbReference type="NCBI Taxonomy" id="6293"/>
    <lineage>
        <taxon>Eukaryota</taxon>
        <taxon>Metazoa</taxon>
        <taxon>Ecdysozoa</taxon>
        <taxon>Nematoda</taxon>
        <taxon>Chromadorea</taxon>
        <taxon>Rhabditida</taxon>
        <taxon>Spirurina</taxon>
        <taxon>Spiruromorpha</taxon>
        <taxon>Filarioidea</taxon>
        <taxon>Onchocercidae</taxon>
        <taxon>Wuchereria</taxon>
    </lineage>
</organism>
<dbReference type="Gene3D" id="3.30.390.30">
    <property type="match status" value="1"/>
</dbReference>
<evidence type="ECO:0000259" key="2">
    <source>
        <dbReference type="Pfam" id="PF02852"/>
    </source>
</evidence>